<keyword evidence="11" id="KW-0333">Golgi apparatus</keyword>
<evidence type="ECO:0000256" key="8">
    <source>
        <dbReference type="ARBA" id="ARBA00022989"/>
    </source>
</evidence>
<dbReference type="InterPro" id="IPR031481">
    <property type="entry name" value="Glyco_tran_10_N"/>
</dbReference>
<comment type="similarity">
    <text evidence="3 11">Belongs to the glycosyltransferase 10 family.</text>
</comment>
<keyword evidence="4 11" id="KW-0328">Glycosyltransferase</keyword>
<evidence type="ECO:0000256" key="10">
    <source>
        <dbReference type="ARBA" id="ARBA00023180"/>
    </source>
</evidence>
<evidence type="ECO:0000256" key="7">
    <source>
        <dbReference type="ARBA" id="ARBA00022968"/>
    </source>
</evidence>
<keyword evidence="8 11" id="KW-1133">Transmembrane helix</keyword>
<dbReference type="InterPro" id="IPR038577">
    <property type="entry name" value="GT10-like_C_sf"/>
</dbReference>
<dbReference type="FunFam" id="3.40.50.11660:FF:000004">
    <property type="entry name" value="Glycoprotein 3-alpha-L-fucosyltransferase A"/>
    <property type="match status" value="1"/>
</dbReference>
<keyword evidence="7" id="KW-0735">Signal-anchor</keyword>
<keyword evidence="10" id="KW-0325">Glycoprotein</keyword>
<evidence type="ECO:0000313" key="14">
    <source>
        <dbReference type="EMBL" id="CAB3247597.1"/>
    </source>
</evidence>
<gene>
    <name evidence="14" type="primary">Fut7-006</name>
</gene>
<feature type="domain" description="Fucosyltransferase N-terminal" evidence="13">
    <location>
        <begin position="73"/>
        <end position="178"/>
    </location>
</feature>
<protein>
    <recommendedName>
        <fullName evidence="11">Fucosyltransferase</fullName>
        <ecNumber evidence="11">2.4.1.-</ecNumber>
    </recommendedName>
</protein>
<evidence type="ECO:0000256" key="3">
    <source>
        <dbReference type="ARBA" id="ARBA00008919"/>
    </source>
</evidence>
<dbReference type="Gene3D" id="3.40.50.11660">
    <property type="entry name" value="Glycosyl transferase family 10, C-terminal domain"/>
    <property type="match status" value="1"/>
</dbReference>
<feature type="domain" description="Fucosyltransferase C-terminal" evidence="12">
    <location>
        <begin position="199"/>
        <end position="389"/>
    </location>
</feature>
<dbReference type="EMBL" id="LR785312">
    <property type="protein sequence ID" value="CAB3247597.1"/>
    <property type="molecule type" value="mRNA"/>
</dbReference>
<evidence type="ECO:0000256" key="11">
    <source>
        <dbReference type="RuleBase" id="RU003832"/>
    </source>
</evidence>
<evidence type="ECO:0000256" key="9">
    <source>
        <dbReference type="ARBA" id="ARBA00023136"/>
    </source>
</evidence>
<reference evidence="14" key="1">
    <citation type="submission" date="2020-04" db="EMBL/GenBank/DDBJ databases">
        <authorList>
            <person name="Neveu A P."/>
        </authorList>
    </citation>
    <scope>NUCLEOTIDE SEQUENCE</scope>
    <source>
        <tissue evidence="14">Whole embryo</tissue>
    </source>
</reference>
<dbReference type="EC" id="2.4.1.-" evidence="11"/>
<evidence type="ECO:0000259" key="12">
    <source>
        <dbReference type="Pfam" id="PF00852"/>
    </source>
</evidence>
<keyword evidence="9 11" id="KW-0472">Membrane</keyword>
<evidence type="ECO:0000259" key="13">
    <source>
        <dbReference type="Pfam" id="PF17039"/>
    </source>
</evidence>
<evidence type="ECO:0000256" key="1">
    <source>
        <dbReference type="ARBA" id="ARBA00004167"/>
    </source>
</evidence>
<dbReference type="InterPro" id="IPR001503">
    <property type="entry name" value="Glyco_trans_10"/>
</dbReference>
<evidence type="ECO:0000256" key="5">
    <source>
        <dbReference type="ARBA" id="ARBA00022679"/>
    </source>
</evidence>
<dbReference type="PANTHER" id="PTHR11929">
    <property type="entry name" value="ALPHA- 1,3 -FUCOSYLTRANSFERASE"/>
    <property type="match status" value="1"/>
</dbReference>
<dbReference type="GO" id="GO:0032580">
    <property type="term" value="C:Golgi cisterna membrane"/>
    <property type="evidence" value="ECO:0007669"/>
    <property type="project" value="UniProtKB-SubCell"/>
</dbReference>
<dbReference type="GO" id="GO:0046920">
    <property type="term" value="F:alpha-(1-&gt;3)-fucosyltransferase activity"/>
    <property type="evidence" value="ECO:0007669"/>
    <property type="project" value="TreeGrafter"/>
</dbReference>
<sequence>MNRNKTNFCLLVTLCCYMVVFLCYDAKVFESALLAETWIKTYMSLRTHSDTKVMFNLDREMLHSREGNTSVRKPLILMWNPSFGEVQSNPNLCPECVLTYDQTSADEADAIIFHCAETRNSPDWLPWQHRSATQRWVWLCMEPPWNVRHVFQKTLIALRGVFNWTMTYRTDSDVLSSYITFPSNKRSVAELMERKNSSLMAAWIVSNCHSPPREEFVNEISRYIPVDVYGKCSGNPLCRGDCQVDTLSRYRFYFSLENSQCRDYITEKFWRVGLGSGAVPVVMGPRRSDYELMAPPNSFIHVNDFPTVRALADHLVALSRNDTMYKEYLRWMDDPLWMEKQRGIQIDAKRNALISSRNAGNANGLCALCQKLIRTPKDRTEVVNEIDQWWFGRGYTPEGDSLPICESGSTASGYPLRWLVTLGYSVFFFFIVFCSLCVSRCRRNRPLKFDTNSVS</sequence>
<dbReference type="PANTHER" id="PTHR11929:SF145">
    <property type="entry name" value="ALPHA-(1,3)-FUCOSYLTRANSFERASE FUT-1"/>
    <property type="match status" value="1"/>
</dbReference>
<name>A0A6F9DCJ6_9ASCI</name>
<keyword evidence="5 11" id="KW-0808">Transferase</keyword>
<dbReference type="Pfam" id="PF17039">
    <property type="entry name" value="Glyco_tran_10_N"/>
    <property type="match status" value="1"/>
</dbReference>
<organism evidence="14">
    <name type="scientific">Phallusia mammillata</name>
    <dbReference type="NCBI Taxonomy" id="59560"/>
    <lineage>
        <taxon>Eukaryota</taxon>
        <taxon>Metazoa</taxon>
        <taxon>Chordata</taxon>
        <taxon>Tunicata</taxon>
        <taxon>Ascidiacea</taxon>
        <taxon>Phlebobranchia</taxon>
        <taxon>Ascidiidae</taxon>
        <taxon>Phallusia</taxon>
    </lineage>
</organism>
<dbReference type="UniPathway" id="UPA00378"/>
<evidence type="ECO:0000256" key="6">
    <source>
        <dbReference type="ARBA" id="ARBA00022692"/>
    </source>
</evidence>
<comment type="pathway">
    <text evidence="2">Protein modification; protein glycosylation.</text>
</comment>
<dbReference type="Pfam" id="PF00852">
    <property type="entry name" value="Glyco_transf_10"/>
    <property type="match status" value="1"/>
</dbReference>
<dbReference type="AlphaFoldDB" id="A0A6F9DCJ6"/>
<accession>A0A6F9DCJ6</accession>
<proteinExistence type="evidence at transcript level"/>
<evidence type="ECO:0000256" key="2">
    <source>
        <dbReference type="ARBA" id="ARBA00004922"/>
    </source>
</evidence>
<dbReference type="InterPro" id="IPR055270">
    <property type="entry name" value="Glyco_tran_10_C"/>
</dbReference>
<comment type="subcellular location">
    <subcellularLocation>
        <location evidence="11">Golgi apparatus</location>
        <location evidence="11">Golgi stack membrane</location>
        <topology evidence="11">Single-pass type II membrane protein</topology>
    </subcellularLocation>
    <subcellularLocation>
        <location evidence="1">Membrane</location>
        <topology evidence="1">Single-pass membrane protein</topology>
    </subcellularLocation>
</comment>
<dbReference type="SUPFAM" id="SSF53756">
    <property type="entry name" value="UDP-Glycosyltransferase/glycogen phosphorylase"/>
    <property type="match status" value="1"/>
</dbReference>
<evidence type="ECO:0000256" key="4">
    <source>
        <dbReference type="ARBA" id="ARBA00022676"/>
    </source>
</evidence>
<feature type="transmembrane region" description="Helical" evidence="11">
    <location>
        <begin position="418"/>
        <end position="438"/>
    </location>
</feature>
<keyword evidence="6 11" id="KW-0812">Transmembrane</keyword>